<protein>
    <recommendedName>
        <fullName evidence="4 5">Large ribosomal subunit protein bL28</fullName>
    </recommendedName>
</protein>
<evidence type="ECO:0000313" key="7">
    <source>
        <dbReference type="EMBL" id="PZO88316.1"/>
    </source>
</evidence>
<evidence type="ECO:0000256" key="6">
    <source>
        <dbReference type="SAM" id="MobiDB-lite"/>
    </source>
</evidence>
<accession>A0A2W5A473</accession>
<comment type="caution">
    <text evidence="7">The sequence shown here is derived from an EMBL/GenBank/DDBJ whole genome shotgun (WGS) entry which is preliminary data.</text>
</comment>
<dbReference type="InterPro" id="IPR034704">
    <property type="entry name" value="Ribosomal_bL28/bL31-like_sf"/>
</dbReference>
<evidence type="ECO:0000313" key="8">
    <source>
        <dbReference type="Proteomes" id="UP000249557"/>
    </source>
</evidence>
<evidence type="ECO:0000256" key="4">
    <source>
        <dbReference type="ARBA" id="ARBA00035174"/>
    </source>
</evidence>
<dbReference type="EMBL" id="QFNK01000021">
    <property type="protein sequence ID" value="PZO88316.1"/>
    <property type="molecule type" value="Genomic_DNA"/>
</dbReference>
<dbReference type="NCBIfam" id="TIGR00009">
    <property type="entry name" value="L28"/>
    <property type="match status" value="1"/>
</dbReference>
<evidence type="ECO:0000256" key="2">
    <source>
        <dbReference type="ARBA" id="ARBA00022980"/>
    </source>
</evidence>
<sequence>MSRTCMVTGKKRAVGNNRSHAENKTKRTFEVNIQDTTVHSEILNRRIAIRVTAAGLRTLEKKGGFDAFVQGTAKTKLDPALRPYKALIEKVAAEKAAA</sequence>
<dbReference type="AlphaFoldDB" id="A0A2W5A473"/>
<dbReference type="SUPFAM" id="SSF143800">
    <property type="entry name" value="L28p-like"/>
    <property type="match status" value="1"/>
</dbReference>
<dbReference type="Gene3D" id="2.30.170.40">
    <property type="entry name" value="Ribosomal protein L28/L24"/>
    <property type="match status" value="1"/>
</dbReference>
<dbReference type="GO" id="GO:0006412">
    <property type="term" value="P:translation"/>
    <property type="evidence" value="ECO:0007669"/>
    <property type="project" value="UniProtKB-UniRule"/>
</dbReference>
<evidence type="ECO:0000256" key="5">
    <source>
        <dbReference type="HAMAP-Rule" id="MF_00373"/>
    </source>
</evidence>
<proteinExistence type="inferred from homology"/>
<dbReference type="PANTHER" id="PTHR13528">
    <property type="entry name" value="39S RIBOSOMAL PROTEIN L28, MITOCHONDRIAL"/>
    <property type="match status" value="1"/>
</dbReference>
<gene>
    <name evidence="5" type="primary">rpmB</name>
    <name evidence="7" type="ORF">DI626_02050</name>
</gene>
<dbReference type="GO" id="GO:0005840">
    <property type="term" value="C:ribosome"/>
    <property type="evidence" value="ECO:0007669"/>
    <property type="project" value="UniProtKB-KW"/>
</dbReference>
<dbReference type="GO" id="GO:0003735">
    <property type="term" value="F:structural constituent of ribosome"/>
    <property type="evidence" value="ECO:0007669"/>
    <property type="project" value="InterPro"/>
</dbReference>
<keyword evidence="3 5" id="KW-0687">Ribonucleoprotein</keyword>
<evidence type="ECO:0000256" key="1">
    <source>
        <dbReference type="ARBA" id="ARBA00008760"/>
    </source>
</evidence>
<dbReference type="Pfam" id="PF00830">
    <property type="entry name" value="Ribosomal_L28"/>
    <property type="match status" value="1"/>
</dbReference>
<feature type="region of interest" description="Disordered" evidence="6">
    <location>
        <begin position="1"/>
        <end position="21"/>
    </location>
</feature>
<name>A0A2W5A473_9BACT</name>
<evidence type="ECO:0000256" key="3">
    <source>
        <dbReference type="ARBA" id="ARBA00023274"/>
    </source>
</evidence>
<comment type="similarity">
    <text evidence="1 5">Belongs to the bacterial ribosomal protein bL28 family.</text>
</comment>
<dbReference type="GO" id="GO:1990904">
    <property type="term" value="C:ribonucleoprotein complex"/>
    <property type="evidence" value="ECO:0007669"/>
    <property type="project" value="UniProtKB-KW"/>
</dbReference>
<organism evidence="7 8">
    <name type="scientific">Micavibrio aeruginosavorus</name>
    <dbReference type="NCBI Taxonomy" id="349221"/>
    <lineage>
        <taxon>Bacteria</taxon>
        <taxon>Pseudomonadati</taxon>
        <taxon>Bdellovibrionota</taxon>
        <taxon>Bdellovibrionia</taxon>
        <taxon>Bdellovibrionales</taxon>
        <taxon>Pseudobdellovibrionaceae</taxon>
        <taxon>Micavibrio</taxon>
    </lineage>
</organism>
<reference evidence="7 8" key="1">
    <citation type="submission" date="2017-08" db="EMBL/GenBank/DDBJ databases">
        <title>Infants hospitalized years apart are colonized by the same room-sourced microbial strains.</title>
        <authorList>
            <person name="Brooks B."/>
            <person name="Olm M.R."/>
            <person name="Firek B.A."/>
            <person name="Baker R."/>
            <person name="Thomas B.C."/>
            <person name="Morowitz M.J."/>
            <person name="Banfield J.F."/>
        </authorList>
    </citation>
    <scope>NUCLEOTIDE SEQUENCE [LARGE SCALE GENOMIC DNA]</scope>
    <source>
        <strain evidence="7">S2_018_000_R2_104</strain>
    </source>
</reference>
<dbReference type="InterPro" id="IPR001383">
    <property type="entry name" value="Ribosomal_bL28_bact-type"/>
</dbReference>
<dbReference type="HAMAP" id="MF_00373">
    <property type="entry name" value="Ribosomal_bL28"/>
    <property type="match status" value="1"/>
</dbReference>
<dbReference type="PANTHER" id="PTHR13528:SF2">
    <property type="entry name" value="LARGE RIBOSOMAL SUBUNIT PROTEIN BL28M"/>
    <property type="match status" value="1"/>
</dbReference>
<dbReference type="InterPro" id="IPR026569">
    <property type="entry name" value="Ribosomal_bL28"/>
</dbReference>
<dbReference type="Proteomes" id="UP000249557">
    <property type="component" value="Unassembled WGS sequence"/>
</dbReference>
<dbReference type="InterPro" id="IPR037147">
    <property type="entry name" value="Ribosomal_bL28_sf"/>
</dbReference>
<keyword evidence="2 5" id="KW-0689">Ribosomal protein</keyword>